<dbReference type="Proteomes" id="UP001595767">
    <property type="component" value="Unassembled WGS sequence"/>
</dbReference>
<organism evidence="1 2">
    <name type="scientific">Nocardia rhizosphaerae</name>
    <dbReference type="NCBI Taxonomy" id="1691571"/>
    <lineage>
        <taxon>Bacteria</taxon>
        <taxon>Bacillati</taxon>
        <taxon>Actinomycetota</taxon>
        <taxon>Actinomycetes</taxon>
        <taxon>Mycobacteriales</taxon>
        <taxon>Nocardiaceae</taxon>
        <taxon>Nocardia</taxon>
    </lineage>
</organism>
<reference evidence="2" key="1">
    <citation type="journal article" date="2019" name="Int. J. Syst. Evol. Microbiol.">
        <title>The Global Catalogue of Microorganisms (GCM) 10K type strain sequencing project: providing services to taxonomists for standard genome sequencing and annotation.</title>
        <authorList>
            <consortium name="The Broad Institute Genomics Platform"/>
            <consortium name="The Broad Institute Genome Sequencing Center for Infectious Disease"/>
            <person name="Wu L."/>
            <person name="Ma J."/>
        </authorList>
    </citation>
    <scope>NUCLEOTIDE SEQUENCE [LARGE SCALE GENOMIC DNA]</scope>
    <source>
        <strain evidence="2">CGMCC 4.7204</strain>
    </source>
</reference>
<keyword evidence="2" id="KW-1185">Reference proteome</keyword>
<evidence type="ECO:0000313" key="2">
    <source>
        <dbReference type="Proteomes" id="UP001595767"/>
    </source>
</evidence>
<dbReference type="RefSeq" id="WP_378547694.1">
    <property type="nucleotide sequence ID" value="NZ_JBHSBA010000003.1"/>
</dbReference>
<dbReference type="EMBL" id="JBHSBA010000003">
    <property type="protein sequence ID" value="MFC4124885.1"/>
    <property type="molecule type" value="Genomic_DNA"/>
</dbReference>
<evidence type="ECO:0000313" key="1">
    <source>
        <dbReference type="EMBL" id="MFC4124885.1"/>
    </source>
</evidence>
<accession>A0ABV8L2K0</accession>
<gene>
    <name evidence="1" type="ORF">ACFOW8_08100</name>
</gene>
<comment type="caution">
    <text evidence="1">The sequence shown here is derived from an EMBL/GenBank/DDBJ whole genome shotgun (WGS) entry which is preliminary data.</text>
</comment>
<sequence length="194" mass="21323">MMRHTDHDAISAEALSLRAAVRTVEPIELYDRLAHDCAADPERMAQVMMALAIMVDPAATPDQLAELAQGAAACLTPVDELADMEMVDVQLLCDLHSQVGVLPKGSQQRGAIVDAGWVIRVSESCRVVVPRNAARIQRKHHATVATKVAVQQEYQHACAELSMSHSAAVRWVMDRFGLDERTMHRWGFSMEVAA</sequence>
<proteinExistence type="predicted"/>
<protein>
    <submittedName>
        <fullName evidence="1">Uncharacterized protein</fullName>
    </submittedName>
</protein>
<name>A0ABV8L2K0_9NOCA</name>